<dbReference type="InterPro" id="IPR002156">
    <property type="entry name" value="RNaseH_domain"/>
</dbReference>
<sequence>MIANVMAIQRGVQFGVDCGLNPNMIESDEATVVKWINLGLFRDSDFGTILSDIDVLRTTFSGMRFCHIPTQVALSLAKYVLCSTDDRFWMEDYPACIRSIIVAEKPG</sequence>
<name>A0AA39RWL2_ACESA</name>
<reference evidence="2" key="2">
    <citation type="submission" date="2023-06" db="EMBL/GenBank/DDBJ databases">
        <authorList>
            <person name="Swenson N.G."/>
            <person name="Wegrzyn J.L."/>
            <person name="Mcevoy S.L."/>
        </authorList>
    </citation>
    <scope>NUCLEOTIDE SEQUENCE</scope>
    <source>
        <strain evidence="2">NS2018</strain>
        <tissue evidence="2">Leaf</tissue>
    </source>
</reference>
<evidence type="ECO:0000313" key="2">
    <source>
        <dbReference type="EMBL" id="KAK0580217.1"/>
    </source>
</evidence>
<dbReference type="Pfam" id="PF13456">
    <property type="entry name" value="RVT_3"/>
    <property type="match status" value="1"/>
</dbReference>
<evidence type="ECO:0000259" key="1">
    <source>
        <dbReference type="Pfam" id="PF13456"/>
    </source>
</evidence>
<reference evidence="2" key="1">
    <citation type="journal article" date="2022" name="Plant J.">
        <title>Strategies of tolerance reflected in two North American maple genomes.</title>
        <authorList>
            <person name="McEvoy S.L."/>
            <person name="Sezen U.U."/>
            <person name="Trouern-Trend A."/>
            <person name="McMahon S.M."/>
            <person name="Schaberg P.G."/>
            <person name="Yang J."/>
            <person name="Wegrzyn J.L."/>
            <person name="Swenson N.G."/>
        </authorList>
    </citation>
    <scope>NUCLEOTIDE SEQUENCE</scope>
    <source>
        <strain evidence="2">NS2018</strain>
    </source>
</reference>
<feature type="domain" description="RNase H type-1" evidence="1">
    <location>
        <begin position="2"/>
        <end position="78"/>
    </location>
</feature>
<dbReference type="GO" id="GO:0003676">
    <property type="term" value="F:nucleic acid binding"/>
    <property type="evidence" value="ECO:0007669"/>
    <property type="project" value="InterPro"/>
</dbReference>
<proteinExistence type="predicted"/>
<dbReference type="GO" id="GO:0004523">
    <property type="term" value="F:RNA-DNA hybrid ribonuclease activity"/>
    <property type="evidence" value="ECO:0007669"/>
    <property type="project" value="InterPro"/>
</dbReference>
<evidence type="ECO:0000313" key="3">
    <source>
        <dbReference type="Proteomes" id="UP001168877"/>
    </source>
</evidence>
<dbReference type="EMBL" id="JAUESC010000385">
    <property type="protein sequence ID" value="KAK0580217.1"/>
    <property type="molecule type" value="Genomic_DNA"/>
</dbReference>
<organism evidence="2 3">
    <name type="scientific">Acer saccharum</name>
    <name type="common">Sugar maple</name>
    <dbReference type="NCBI Taxonomy" id="4024"/>
    <lineage>
        <taxon>Eukaryota</taxon>
        <taxon>Viridiplantae</taxon>
        <taxon>Streptophyta</taxon>
        <taxon>Embryophyta</taxon>
        <taxon>Tracheophyta</taxon>
        <taxon>Spermatophyta</taxon>
        <taxon>Magnoliopsida</taxon>
        <taxon>eudicotyledons</taxon>
        <taxon>Gunneridae</taxon>
        <taxon>Pentapetalae</taxon>
        <taxon>rosids</taxon>
        <taxon>malvids</taxon>
        <taxon>Sapindales</taxon>
        <taxon>Sapindaceae</taxon>
        <taxon>Hippocastanoideae</taxon>
        <taxon>Acereae</taxon>
        <taxon>Acer</taxon>
    </lineage>
</organism>
<accession>A0AA39RWL2</accession>
<dbReference type="Proteomes" id="UP001168877">
    <property type="component" value="Unassembled WGS sequence"/>
</dbReference>
<dbReference type="AlphaFoldDB" id="A0AA39RWL2"/>
<keyword evidence="3" id="KW-1185">Reference proteome</keyword>
<protein>
    <recommendedName>
        <fullName evidence="1">RNase H type-1 domain-containing protein</fullName>
    </recommendedName>
</protein>
<comment type="caution">
    <text evidence="2">The sequence shown here is derived from an EMBL/GenBank/DDBJ whole genome shotgun (WGS) entry which is preliminary data.</text>
</comment>
<gene>
    <name evidence="2" type="ORF">LWI29_038159</name>
</gene>